<dbReference type="Gene3D" id="1.10.1020.10">
    <property type="entry name" value="Adenine-specific Methyltransferase, Domain 2"/>
    <property type="match status" value="1"/>
</dbReference>
<comment type="caution">
    <text evidence="9">The sequence shown here is derived from an EMBL/GenBank/DDBJ whole genome shotgun (WGS) entry which is preliminary data.</text>
</comment>
<dbReference type="InterPro" id="IPR029063">
    <property type="entry name" value="SAM-dependent_MTases_sf"/>
</dbReference>
<feature type="binding site" evidence="7">
    <location>
        <position position="61"/>
    </location>
    <ligand>
        <name>S-adenosyl-L-methionine</name>
        <dbReference type="ChEBI" id="CHEBI:59789"/>
    </ligand>
</feature>
<comment type="catalytic activity">
    <reaction evidence="6 8">
        <text>a 2'-deoxyadenosine in DNA + S-adenosyl-L-methionine = an N(6)-methyl-2'-deoxyadenosine in DNA + S-adenosyl-L-homocysteine + H(+)</text>
        <dbReference type="Rhea" id="RHEA:15197"/>
        <dbReference type="Rhea" id="RHEA-COMP:12418"/>
        <dbReference type="Rhea" id="RHEA-COMP:12419"/>
        <dbReference type="ChEBI" id="CHEBI:15378"/>
        <dbReference type="ChEBI" id="CHEBI:57856"/>
        <dbReference type="ChEBI" id="CHEBI:59789"/>
        <dbReference type="ChEBI" id="CHEBI:90615"/>
        <dbReference type="ChEBI" id="CHEBI:90616"/>
        <dbReference type="EC" id="2.1.1.72"/>
    </reaction>
</comment>
<dbReference type="PATRIC" id="fig|1217649.3.peg.1170"/>
<dbReference type="InterPro" id="IPR012327">
    <property type="entry name" value="MeTrfase_D12"/>
</dbReference>
<name>N9FD96_9GAMM</name>
<dbReference type="GO" id="GO:0043565">
    <property type="term" value="F:sequence-specific DNA binding"/>
    <property type="evidence" value="ECO:0007669"/>
    <property type="project" value="TreeGrafter"/>
</dbReference>
<dbReference type="NCBIfam" id="TIGR00571">
    <property type="entry name" value="dam"/>
    <property type="match status" value="1"/>
</dbReference>
<dbReference type="Pfam" id="PF02086">
    <property type="entry name" value="MethyltransfD12"/>
    <property type="match status" value="1"/>
</dbReference>
<organism evidence="9 10">
    <name type="scientific">Acinetobacter beijerinckii ANC 3835</name>
    <dbReference type="NCBI Taxonomy" id="1217649"/>
    <lineage>
        <taxon>Bacteria</taxon>
        <taxon>Pseudomonadati</taxon>
        <taxon>Pseudomonadota</taxon>
        <taxon>Gammaproteobacteria</taxon>
        <taxon>Moraxellales</taxon>
        <taxon>Moraxellaceae</taxon>
        <taxon>Acinetobacter</taxon>
    </lineage>
</organism>
<feature type="binding site" evidence="7">
    <location>
        <position position="20"/>
    </location>
    <ligand>
        <name>S-adenosyl-L-methionine</name>
        <dbReference type="ChEBI" id="CHEBI:59789"/>
    </ligand>
</feature>
<keyword evidence="3 8" id="KW-0489">Methyltransferase</keyword>
<evidence type="ECO:0000256" key="1">
    <source>
        <dbReference type="ARBA" id="ARBA00006594"/>
    </source>
</evidence>
<sequence length="275" mass="32423">MNQTNLVNEISPLLKWAGGKRWFAKKHLSLLPEKYNTYIEPFFGSGATFFKLKPEKAIINDINSKLMNVYNSIKLNPIEVEALLKIHHSNHSKDYYYYIRDLEPDDYLEQAAQFLYLNRTCFNGIYRVNLKGKFNVPIGTKTEVLLENDDFIKVSECLLNVEIMNQDFEKIIDMADKGDLLFIDPPYTVRHNNNGFIKYNENLFSWEDQVRLHESLKRAHNREVKILCTNANHQSIHDLYEEDYFNKNIVSRYSSISGKKSSRNQYEEVVIRNYK</sequence>
<dbReference type="PANTHER" id="PTHR30481:SF3">
    <property type="entry name" value="DNA ADENINE METHYLASE"/>
    <property type="match status" value="1"/>
</dbReference>
<dbReference type="GO" id="GO:0009007">
    <property type="term" value="F:site-specific DNA-methyltransferase (adenine-specific) activity"/>
    <property type="evidence" value="ECO:0007669"/>
    <property type="project" value="UniProtKB-UniRule"/>
</dbReference>
<proteinExistence type="inferred from homology"/>
<evidence type="ECO:0000256" key="5">
    <source>
        <dbReference type="ARBA" id="ARBA00022691"/>
    </source>
</evidence>
<dbReference type="PANTHER" id="PTHR30481">
    <property type="entry name" value="DNA ADENINE METHYLASE"/>
    <property type="match status" value="1"/>
</dbReference>
<accession>N9FD96</accession>
<dbReference type="InterPro" id="IPR012263">
    <property type="entry name" value="M_m6A_EcoRV"/>
</dbReference>
<evidence type="ECO:0000256" key="3">
    <source>
        <dbReference type="ARBA" id="ARBA00022603"/>
    </source>
</evidence>
<keyword evidence="5 8" id="KW-0949">S-adenosyl-L-methionine</keyword>
<dbReference type="Gene3D" id="3.40.50.150">
    <property type="entry name" value="Vaccinia Virus protein VP39"/>
    <property type="match status" value="1"/>
</dbReference>
<evidence type="ECO:0000313" key="9">
    <source>
        <dbReference type="EMBL" id="ENW05265.1"/>
    </source>
</evidence>
<dbReference type="RefSeq" id="WP_005053183.1">
    <property type="nucleotide sequence ID" value="NZ_KB849759.1"/>
</dbReference>
<dbReference type="OrthoDB" id="9805629at2"/>
<dbReference type="GO" id="GO:1904047">
    <property type="term" value="F:S-adenosyl-L-methionine binding"/>
    <property type="evidence" value="ECO:0007669"/>
    <property type="project" value="TreeGrafter"/>
</dbReference>
<dbReference type="HOGENOM" id="CLU_063430_0_0_6"/>
<dbReference type="GO" id="GO:0009307">
    <property type="term" value="P:DNA restriction-modification system"/>
    <property type="evidence" value="ECO:0007669"/>
    <property type="project" value="InterPro"/>
</dbReference>
<feature type="binding site" evidence="7">
    <location>
        <position position="16"/>
    </location>
    <ligand>
        <name>S-adenosyl-L-methionine</name>
        <dbReference type="ChEBI" id="CHEBI:59789"/>
    </ligand>
</feature>
<dbReference type="PIRSF" id="PIRSF000398">
    <property type="entry name" value="M_m6A_EcoRV"/>
    <property type="match status" value="1"/>
</dbReference>
<dbReference type="InterPro" id="IPR002052">
    <property type="entry name" value="DNA_methylase_N6_adenine_CS"/>
</dbReference>
<evidence type="ECO:0000313" key="10">
    <source>
        <dbReference type="Proteomes" id="UP000018417"/>
    </source>
</evidence>
<reference evidence="9 10" key="1">
    <citation type="submission" date="2013-02" db="EMBL/GenBank/DDBJ databases">
        <title>The Genome Sequence of Acinetobacter beijerinckii ANC 3835.</title>
        <authorList>
            <consortium name="The Broad Institute Genome Sequencing Platform"/>
            <consortium name="The Broad Institute Genome Sequencing Center for Infectious Disease"/>
            <person name="Cerqueira G."/>
            <person name="Feldgarden M."/>
            <person name="Courvalin P."/>
            <person name="Perichon B."/>
            <person name="Grillot-Courvalin C."/>
            <person name="Clermont D."/>
            <person name="Rocha E."/>
            <person name="Yoon E.-J."/>
            <person name="Nemec A."/>
            <person name="Walker B."/>
            <person name="Young S.K."/>
            <person name="Zeng Q."/>
            <person name="Gargeya S."/>
            <person name="Fitzgerald M."/>
            <person name="Haas B."/>
            <person name="Abouelleil A."/>
            <person name="Alvarado L."/>
            <person name="Arachchi H.M."/>
            <person name="Berlin A.M."/>
            <person name="Chapman S.B."/>
            <person name="Dewar J."/>
            <person name="Goldberg J."/>
            <person name="Griggs A."/>
            <person name="Gujja S."/>
            <person name="Hansen M."/>
            <person name="Howarth C."/>
            <person name="Imamovic A."/>
            <person name="Larimer J."/>
            <person name="McCowan C."/>
            <person name="Murphy C."/>
            <person name="Neiman D."/>
            <person name="Pearson M."/>
            <person name="Priest M."/>
            <person name="Roberts A."/>
            <person name="Saif S."/>
            <person name="Shea T."/>
            <person name="Sisk P."/>
            <person name="Sykes S."/>
            <person name="Wortman J."/>
            <person name="Nusbaum C."/>
            <person name="Birren B."/>
        </authorList>
    </citation>
    <scope>NUCLEOTIDE SEQUENCE [LARGE SCALE GENOMIC DNA]</scope>
    <source>
        <strain evidence="9 10">ANC 3835</strain>
    </source>
</reference>
<dbReference type="Proteomes" id="UP000018417">
    <property type="component" value="Unassembled WGS sequence"/>
</dbReference>
<dbReference type="InterPro" id="IPR023095">
    <property type="entry name" value="Ade_MeTrfase_dom_2"/>
</dbReference>
<comment type="similarity">
    <text evidence="1 8">Belongs to the N(4)/N(6)-methyltransferase family.</text>
</comment>
<dbReference type="GO" id="GO:0006298">
    <property type="term" value="P:mismatch repair"/>
    <property type="evidence" value="ECO:0007669"/>
    <property type="project" value="TreeGrafter"/>
</dbReference>
<dbReference type="PRINTS" id="PR00505">
    <property type="entry name" value="D12N6MTFRASE"/>
</dbReference>
<gene>
    <name evidence="9" type="ORF">F934_01229</name>
</gene>
<evidence type="ECO:0000256" key="7">
    <source>
        <dbReference type="PIRSR" id="PIRSR000398-1"/>
    </source>
</evidence>
<evidence type="ECO:0000256" key="6">
    <source>
        <dbReference type="ARBA" id="ARBA00047942"/>
    </source>
</evidence>
<protein>
    <recommendedName>
        <fullName evidence="2 8">Site-specific DNA-methyltransferase (adenine-specific)</fullName>
        <ecNumber evidence="2 8">2.1.1.72</ecNumber>
    </recommendedName>
</protein>
<dbReference type="EC" id="2.1.1.72" evidence="2 8"/>
<keyword evidence="4 8" id="KW-0808">Transferase</keyword>
<dbReference type="EMBL" id="APQK01000011">
    <property type="protein sequence ID" value="ENW05265.1"/>
    <property type="molecule type" value="Genomic_DNA"/>
</dbReference>
<dbReference type="AlphaFoldDB" id="N9FD96"/>
<dbReference type="SUPFAM" id="SSF53335">
    <property type="entry name" value="S-adenosyl-L-methionine-dependent methyltransferases"/>
    <property type="match status" value="1"/>
</dbReference>
<dbReference type="PROSITE" id="PS00092">
    <property type="entry name" value="N6_MTASE"/>
    <property type="match status" value="1"/>
</dbReference>
<evidence type="ECO:0000256" key="4">
    <source>
        <dbReference type="ARBA" id="ARBA00022679"/>
    </source>
</evidence>
<evidence type="ECO:0000256" key="8">
    <source>
        <dbReference type="RuleBase" id="RU361257"/>
    </source>
</evidence>
<feature type="binding site" evidence="7">
    <location>
        <position position="184"/>
    </location>
    <ligand>
        <name>S-adenosyl-L-methionine</name>
        <dbReference type="ChEBI" id="CHEBI:59789"/>
    </ligand>
</feature>
<dbReference type="GO" id="GO:0032259">
    <property type="term" value="P:methylation"/>
    <property type="evidence" value="ECO:0007669"/>
    <property type="project" value="UniProtKB-KW"/>
</dbReference>
<evidence type="ECO:0000256" key="2">
    <source>
        <dbReference type="ARBA" id="ARBA00011900"/>
    </source>
</evidence>